<reference evidence="2" key="1">
    <citation type="submission" date="2018-05" db="EMBL/GenBank/DDBJ databases">
        <authorList>
            <person name="Lanie J.A."/>
            <person name="Ng W.-L."/>
            <person name="Kazmierczak K.M."/>
            <person name="Andrzejewski T.M."/>
            <person name="Davidsen T.M."/>
            <person name="Wayne K.J."/>
            <person name="Tettelin H."/>
            <person name="Glass J.I."/>
            <person name="Rusch D."/>
            <person name="Podicherti R."/>
            <person name="Tsui H.-C.T."/>
            <person name="Winkler M.E."/>
        </authorList>
    </citation>
    <scope>NUCLEOTIDE SEQUENCE</scope>
</reference>
<proteinExistence type="predicted"/>
<name>A0A381WG26_9ZZZZ</name>
<evidence type="ECO:0000256" key="1">
    <source>
        <dbReference type="ARBA" id="ARBA00022679"/>
    </source>
</evidence>
<dbReference type="GO" id="GO:0008476">
    <property type="term" value="F:protein-tyrosine sulfotransferase activity"/>
    <property type="evidence" value="ECO:0007669"/>
    <property type="project" value="InterPro"/>
</dbReference>
<keyword evidence="1" id="KW-0808">Transferase</keyword>
<dbReference type="SMART" id="SM00028">
    <property type="entry name" value="TPR"/>
    <property type="match status" value="4"/>
</dbReference>
<evidence type="ECO:0000313" key="2">
    <source>
        <dbReference type="EMBL" id="SVA50873.1"/>
    </source>
</evidence>
<dbReference type="PROSITE" id="PS50005">
    <property type="entry name" value="TPR"/>
    <property type="match status" value="1"/>
</dbReference>
<dbReference type="SUPFAM" id="SSF48452">
    <property type="entry name" value="TPR-like"/>
    <property type="match status" value="1"/>
</dbReference>
<dbReference type="Pfam" id="PF13469">
    <property type="entry name" value="Sulfotransfer_3"/>
    <property type="match status" value="1"/>
</dbReference>
<dbReference type="Gene3D" id="1.25.40.10">
    <property type="entry name" value="Tetratricopeptide repeat domain"/>
    <property type="match status" value="1"/>
</dbReference>
<dbReference type="GO" id="GO:0005794">
    <property type="term" value="C:Golgi apparatus"/>
    <property type="evidence" value="ECO:0007669"/>
    <property type="project" value="TreeGrafter"/>
</dbReference>
<dbReference type="InterPro" id="IPR011990">
    <property type="entry name" value="TPR-like_helical_dom_sf"/>
</dbReference>
<dbReference type="InterPro" id="IPR026634">
    <property type="entry name" value="TPST-like"/>
</dbReference>
<dbReference type="Gene3D" id="3.40.50.300">
    <property type="entry name" value="P-loop containing nucleotide triphosphate hydrolases"/>
    <property type="match status" value="1"/>
</dbReference>
<dbReference type="InterPro" id="IPR019734">
    <property type="entry name" value="TPR_rpt"/>
</dbReference>
<dbReference type="SUPFAM" id="SSF52540">
    <property type="entry name" value="P-loop containing nucleoside triphosphate hydrolases"/>
    <property type="match status" value="1"/>
</dbReference>
<gene>
    <name evidence="2" type="ORF">METZ01_LOCUS103727</name>
</gene>
<dbReference type="Pfam" id="PF13174">
    <property type="entry name" value="TPR_6"/>
    <property type="match status" value="1"/>
</dbReference>
<organism evidence="2">
    <name type="scientific">marine metagenome</name>
    <dbReference type="NCBI Taxonomy" id="408172"/>
    <lineage>
        <taxon>unclassified sequences</taxon>
        <taxon>metagenomes</taxon>
        <taxon>ecological metagenomes</taxon>
    </lineage>
</organism>
<protein>
    <submittedName>
        <fullName evidence="2">Uncharacterized protein</fullName>
    </submittedName>
</protein>
<accession>A0A381WG26</accession>
<dbReference type="AlphaFoldDB" id="A0A381WG26"/>
<dbReference type="InterPro" id="IPR027417">
    <property type="entry name" value="P-loop_NTPase"/>
</dbReference>
<dbReference type="EMBL" id="UINC01011539">
    <property type="protein sequence ID" value="SVA50873.1"/>
    <property type="molecule type" value="Genomic_DNA"/>
</dbReference>
<dbReference type="PANTHER" id="PTHR12788">
    <property type="entry name" value="PROTEIN-TYROSINE SULFOTRANSFERASE 2"/>
    <property type="match status" value="1"/>
</dbReference>
<dbReference type="Pfam" id="PF13181">
    <property type="entry name" value="TPR_8"/>
    <property type="match status" value="1"/>
</dbReference>
<dbReference type="PANTHER" id="PTHR12788:SF10">
    <property type="entry name" value="PROTEIN-TYROSINE SULFOTRANSFERASE"/>
    <property type="match status" value="1"/>
</dbReference>
<sequence length="523" mass="61758">MIDLEKIKKNIIKGNYKESIDRLNIILSLDNNNIDAMYLLAVSQEKLNDYKSAIEIYKKLIVKQKNYIFYDNLGKIYLKLNEFITARKYFSDSLRINPNNASTHNTLGIAFATENMENLAVKHFLNASELDQKFLDPIYNLLEIYEKTNKFNSLKNLVKQKIKLFPSDHIILFYQSYLFEKDSKLDKALNTLRKIDFSEINLEWEVKAKFRIADIYHKSKNYGKAFNYFNYANKTILKNINPDKFTNNIFLNEVNKYIKYSASSSSLNYDHKEKFPFNICFHVGFPRSGTTLIDAVLNSHSKIEVMEEVPIVDTICKNLNLENLDSITSKEQKQAKLFYQNSIQQQNIGTNLYNKIIIDKFPLNLIRIKFIHNLFPNTAFIMSVRHPLDCILSCFTQNFLLNSAMINFLDLERAAILYDKVMQIWRNSSKLININIHIIKYEDLISNFNHETERMLSFLGVDWEQNIKNYKKLLVKKERIRTPSYNQVIQPLYSSSINKWKNYEKELSLVRPIVQKWITYFNY</sequence>